<evidence type="ECO:0000313" key="2">
    <source>
        <dbReference type="Proteomes" id="UP000821845"/>
    </source>
</evidence>
<accession>A0ACB7SUC3</accession>
<keyword evidence="2" id="KW-1185">Reference proteome</keyword>
<reference evidence="1" key="1">
    <citation type="submission" date="2020-05" db="EMBL/GenBank/DDBJ databases">
        <title>Large-scale comparative analyses of tick genomes elucidate their genetic diversity and vector capacities.</title>
        <authorList>
            <person name="Jia N."/>
            <person name="Wang J."/>
            <person name="Shi W."/>
            <person name="Du L."/>
            <person name="Sun Y."/>
            <person name="Zhan W."/>
            <person name="Jiang J."/>
            <person name="Wang Q."/>
            <person name="Zhang B."/>
            <person name="Ji P."/>
            <person name="Sakyi L.B."/>
            <person name="Cui X."/>
            <person name="Yuan T."/>
            <person name="Jiang B."/>
            <person name="Yang W."/>
            <person name="Lam T.T.-Y."/>
            <person name="Chang Q."/>
            <person name="Ding S."/>
            <person name="Wang X."/>
            <person name="Zhu J."/>
            <person name="Ruan X."/>
            <person name="Zhao L."/>
            <person name="Wei J."/>
            <person name="Que T."/>
            <person name="Du C."/>
            <person name="Cheng J."/>
            <person name="Dai P."/>
            <person name="Han X."/>
            <person name="Huang E."/>
            <person name="Gao Y."/>
            <person name="Liu J."/>
            <person name="Shao H."/>
            <person name="Ye R."/>
            <person name="Li L."/>
            <person name="Wei W."/>
            <person name="Wang X."/>
            <person name="Wang C."/>
            <person name="Yang T."/>
            <person name="Huo Q."/>
            <person name="Li W."/>
            <person name="Guo W."/>
            <person name="Chen H."/>
            <person name="Zhou L."/>
            <person name="Ni X."/>
            <person name="Tian J."/>
            <person name="Zhou Y."/>
            <person name="Sheng Y."/>
            <person name="Liu T."/>
            <person name="Pan Y."/>
            <person name="Xia L."/>
            <person name="Li J."/>
            <person name="Zhao F."/>
            <person name="Cao W."/>
        </authorList>
    </citation>
    <scope>NUCLEOTIDE SEQUENCE</scope>
    <source>
        <strain evidence="1">Hyas-2018</strain>
    </source>
</reference>
<evidence type="ECO:0000313" key="1">
    <source>
        <dbReference type="EMBL" id="KAH6936727.1"/>
    </source>
</evidence>
<dbReference type="EMBL" id="CM023483">
    <property type="protein sequence ID" value="KAH6936727.1"/>
    <property type="molecule type" value="Genomic_DNA"/>
</dbReference>
<sequence>MVISIVFYVIDKGTSLLGLNTIKRLGIKIDGASLTCRLERLRLPHRSVNVPPGIKRHSWRGVGRASSRHGQAGQHGIHRSTTHKMHGTPCVQYTVRGFVDIVSASNCRRGSVTSRAVDLSVPSYKRNVPASPLTRSSARALPALRWTVRLHSLPGE</sequence>
<comment type="caution">
    <text evidence="1">The sequence shown here is derived from an EMBL/GenBank/DDBJ whole genome shotgun (WGS) entry which is preliminary data.</text>
</comment>
<proteinExistence type="predicted"/>
<dbReference type="Proteomes" id="UP000821845">
    <property type="component" value="Chromosome 3"/>
</dbReference>
<name>A0ACB7SUC3_HYAAI</name>
<protein>
    <submittedName>
        <fullName evidence="1">Uncharacterized protein</fullName>
    </submittedName>
</protein>
<organism evidence="1 2">
    <name type="scientific">Hyalomma asiaticum</name>
    <name type="common">Tick</name>
    <dbReference type="NCBI Taxonomy" id="266040"/>
    <lineage>
        <taxon>Eukaryota</taxon>
        <taxon>Metazoa</taxon>
        <taxon>Ecdysozoa</taxon>
        <taxon>Arthropoda</taxon>
        <taxon>Chelicerata</taxon>
        <taxon>Arachnida</taxon>
        <taxon>Acari</taxon>
        <taxon>Parasitiformes</taxon>
        <taxon>Ixodida</taxon>
        <taxon>Ixodoidea</taxon>
        <taxon>Ixodidae</taxon>
        <taxon>Hyalomminae</taxon>
        <taxon>Hyalomma</taxon>
    </lineage>
</organism>
<gene>
    <name evidence="1" type="ORF">HPB50_021014</name>
</gene>